<dbReference type="RefSeq" id="XP_001320693.1">
    <property type="nucleotide sequence ID" value="XM_001320658.1"/>
</dbReference>
<dbReference type="VEuPathDB" id="TrichDB:TVAGG3_0445560"/>
<dbReference type="eggNOG" id="ENOG502T2E4">
    <property type="taxonomic scope" value="Eukaryota"/>
</dbReference>
<dbReference type="InParanoid" id="A2EFR9"/>
<dbReference type="Proteomes" id="UP000001542">
    <property type="component" value="Unassembled WGS sequence"/>
</dbReference>
<evidence type="ECO:0000313" key="1">
    <source>
        <dbReference type="EMBL" id="EAY08470.1"/>
    </source>
</evidence>
<dbReference type="EMBL" id="DS113377">
    <property type="protein sequence ID" value="EAY08470.1"/>
    <property type="molecule type" value="Genomic_DNA"/>
</dbReference>
<organism evidence="1 2">
    <name type="scientific">Trichomonas vaginalis (strain ATCC PRA-98 / G3)</name>
    <dbReference type="NCBI Taxonomy" id="412133"/>
    <lineage>
        <taxon>Eukaryota</taxon>
        <taxon>Metamonada</taxon>
        <taxon>Parabasalia</taxon>
        <taxon>Trichomonadida</taxon>
        <taxon>Trichomonadidae</taxon>
        <taxon>Trichomonas</taxon>
    </lineage>
</organism>
<protein>
    <submittedName>
        <fullName evidence="1">Uncharacterized protein</fullName>
    </submittedName>
</protein>
<accession>A2EFR9</accession>
<reference evidence="1" key="2">
    <citation type="journal article" date="2007" name="Science">
        <title>Draft genome sequence of the sexually transmitted pathogen Trichomonas vaginalis.</title>
        <authorList>
            <person name="Carlton J.M."/>
            <person name="Hirt R.P."/>
            <person name="Silva J.C."/>
            <person name="Delcher A.L."/>
            <person name="Schatz M."/>
            <person name="Zhao Q."/>
            <person name="Wortman J.R."/>
            <person name="Bidwell S.L."/>
            <person name="Alsmark U.C.M."/>
            <person name="Besteiro S."/>
            <person name="Sicheritz-Ponten T."/>
            <person name="Noel C.J."/>
            <person name="Dacks J.B."/>
            <person name="Foster P.G."/>
            <person name="Simillion C."/>
            <person name="Van de Peer Y."/>
            <person name="Miranda-Saavedra D."/>
            <person name="Barton G.J."/>
            <person name="Westrop G.D."/>
            <person name="Mueller S."/>
            <person name="Dessi D."/>
            <person name="Fiori P.L."/>
            <person name="Ren Q."/>
            <person name="Paulsen I."/>
            <person name="Zhang H."/>
            <person name="Bastida-Corcuera F.D."/>
            <person name="Simoes-Barbosa A."/>
            <person name="Brown M.T."/>
            <person name="Hayes R.D."/>
            <person name="Mukherjee M."/>
            <person name="Okumura C.Y."/>
            <person name="Schneider R."/>
            <person name="Smith A.J."/>
            <person name="Vanacova S."/>
            <person name="Villalvazo M."/>
            <person name="Haas B.J."/>
            <person name="Pertea M."/>
            <person name="Feldblyum T.V."/>
            <person name="Utterback T.R."/>
            <person name="Shu C.L."/>
            <person name="Osoegawa K."/>
            <person name="de Jong P.J."/>
            <person name="Hrdy I."/>
            <person name="Horvathova L."/>
            <person name="Zubacova Z."/>
            <person name="Dolezal P."/>
            <person name="Malik S.B."/>
            <person name="Logsdon J.M. Jr."/>
            <person name="Henze K."/>
            <person name="Gupta A."/>
            <person name="Wang C.C."/>
            <person name="Dunne R.L."/>
            <person name="Upcroft J.A."/>
            <person name="Upcroft P."/>
            <person name="White O."/>
            <person name="Salzberg S.L."/>
            <person name="Tang P."/>
            <person name="Chiu C.-H."/>
            <person name="Lee Y.-S."/>
            <person name="Embley T.M."/>
            <person name="Coombs G.H."/>
            <person name="Mottram J.C."/>
            <person name="Tachezy J."/>
            <person name="Fraser-Liggett C.M."/>
            <person name="Johnson P.J."/>
        </authorList>
    </citation>
    <scope>NUCLEOTIDE SEQUENCE [LARGE SCALE GENOMIC DNA]</scope>
    <source>
        <strain evidence="1">G3</strain>
    </source>
</reference>
<evidence type="ECO:0000313" key="2">
    <source>
        <dbReference type="Proteomes" id="UP000001542"/>
    </source>
</evidence>
<dbReference type="AlphaFoldDB" id="A2EFR9"/>
<dbReference type="VEuPathDB" id="TrichDB:TVAG_145500"/>
<keyword evidence="2" id="KW-1185">Reference proteome</keyword>
<proteinExistence type="predicted"/>
<name>A2EFR9_TRIV3</name>
<dbReference type="KEGG" id="tva:4766371"/>
<reference evidence="1" key="1">
    <citation type="submission" date="2006-10" db="EMBL/GenBank/DDBJ databases">
        <authorList>
            <person name="Amadeo P."/>
            <person name="Zhao Q."/>
            <person name="Wortman J."/>
            <person name="Fraser-Liggett C."/>
            <person name="Carlton J."/>
        </authorList>
    </citation>
    <scope>NUCLEOTIDE SEQUENCE</scope>
    <source>
        <strain evidence="1">G3</strain>
    </source>
</reference>
<sequence>MLGGVFSNKTEAKNINTKYKYSILNEINDEFRDNDRKFTFALFYPELKLYNIWQQSNNPLNEPKKWTTNNYYKVQGYRNFTTLADRKHEKCNWGGLVLSHTENLIDGCPGGEDWYFTIGYVGRPWFSVTDKIPSNDSPVNVVSMWVKVINDKYTIIQSCMCKYFNNNHLEYLSFIILFLCE</sequence>
<gene>
    <name evidence="1" type="ORF">TVAG_145500</name>
</gene>